<keyword evidence="2" id="KW-0663">Pyridoxal phosphate</keyword>
<evidence type="ECO:0000256" key="1">
    <source>
        <dbReference type="ARBA" id="ARBA00037999"/>
    </source>
</evidence>
<proteinExistence type="inferred from homology"/>
<dbReference type="RefSeq" id="WP_147654684.1">
    <property type="nucleotide sequence ID" value="NZ_BMFM01000001.1"/>
</dbReference>
<dbReference type="Proteomes" id="UP000321062">
    <property type="component" value="Chromosome"/>
</dbReference>
<dbReference type="Gene3D" id="3.90.1150.10">
    <property type="entry name" value="Aspartate Aminotransferase, domain 1"/>
    <property type="match status" value="1"/>
</dbReference>
<name>A0A5B9DHF9_9HYPH</name>
<organism evidence="3 4">
    <name type="scientific">Paradevosia tibetensis</name>
    <dbReference type="NCBI Taxonomy" id="1447062"/>
    <lineage>
        <taxon>Bacteria</taxon>
        <taxon>Pseudomonadati</taxon>
        <taxon>Pseudomonadota</taxon>
        <taxon>Alphaproteobacteria</taxon>
        <taxon>Hyphomicrobiales</taxon>
        <taxon>Devosiaceae</taxon>
        <taxon>Paradevosia</taxon>
    </lineage>
</organism>
<gene>
    <name evidence="3" type="ORF">FNA67_00430</name>
</gene>
<dbReference type="GO" id="GO:0030170">
    <property type="term" value="F:pyridoxal phosphate binding"/>
    <property type="evidence" value="ECO:0007669"/>
    <property type="project" value="TreeGrafter"/>
</dbReference>
<dbReference type="SUPFAM" id="SSF53383">
    <property type="entry name" value="PLP-dependent transferases"/>
    <property type="match status" value="1"/>
</dbReference>
<sequence>MTLRGLATSGRRLVAAVLGERTSTATADVVWRGIFAVRSLQAKTFAACRRIQRGAWTPIRFMRPFWDKREFAVGTMSNSGSAGSRHRLDQKLRSVLEIPESHALVLTGSGRSALALGLQVLAEQNPDRKKVLLPSFGCRGIYDPIIEAGLVPFFVDVDDDLLASEDDIIGHIDNTVLACLAVNTCGKQMALDRVVETARNYGVFVIEDDCHAFGKSQSGQVVDLRILSFGMGKNAMASAGGALIASVYQNEIQRAAFMLKDEPDYASRGRFSYFAKRYWNRRHEGNTTPIDRSLVTQYDSTIRMSSRDALIMISQIDKLDYIVSTRQNNASFLRYELTPNLFQTQTPACHVYTKLSVVFSNPSLMVRFRAHLLDWGIETEEMYFPLHLRPFAAAYNQRALPRTEALKGCVLNIPIRPNLTTQELKRIKRSIRDFAENFHD</sequence>
<dbReference type="InterPro" id="IPR015422">
    <property type="entry name" value="PyrdxlP-dep_Trfase_small"/>
</dbReference>
<dbReference type="InterPro" id="IPR015424">
    <property type="entry name" value="PyrdxlP-dep_Trfase"/>
</dbReference>
<keyword evidence="4" id="KW-1185">Reference proteome</keyword>
<evidence type="ECO:0000313" key="4">
    <source>
        <dbReference type="Proteomes" id="UP000321062"/>
    </source>
</evidence>
<dbReference type="Pfam" id="PF01041">
    <property type="entry name" value="DegT_DnrJ_EryC1"/>
    <property type="match status" value="1"/>
</dbReference>
<dbReference type="GO" id="GO:0000271">
    <property type="term" value="P:polysaccharide biosynthetic process"/>
    <property type="evidence" value="ECO:0007669"/>
    <property type="project" value="TreeGrafter"/>
</dbReference>
<dbReference type="EMBL" id="CP041690">
    <property type="protein sequence ID" value="QEE18740.1"/>
    <property type="molecule type" value="Genomic_DNA"/>
</dbReference>
<dbReference type="GO" id="GO:0008483">
    <property type="term" value="F:transaminase activity"/>
    <property type="evidence" value="ECO:0007669"/>
    <property type="project" value="TreeGrafter"/>
</dbReference>
<dbReference type="PANTHER" id="PTHR30244:SF34">
    <property type="entry name" value="DTDP-4-AMINO-4,6-DIDEOXYGALACTOSE TRANSAMINASE"/>
    <property type="match status" value="1"/>
</dbReference>
<dbReference type="PANTHER" id="PTHR30244">
    <property type="entry name" value="TRANSAMINASE"/>
    <property type="match status" value="1"/>
</dbReference>
<dbReference type="InterPro" id="IPR000653">
    <property type="entry name" value="DegT/StrS_aminotransferase"/>
</dbReference>
<reference evidence="3 4" key="1">
    <citation type="journal article" date="2015" name="Int. J. Syst. Evol. Microbiol.">
        <title>Youhaiella tibetensis gen. nov., sp. nov., isolated from subsurface sediment.</title>
        <authorList>
            <person name="Wang Y.X."/>
            <person name="Huang F.Q."/>
            <person name="Nogi Y."/>
            <person name="Pang S.J."/>
            <person name="Wang P.K."/>
            <person name="Lv J."/>
        </authorList>
    </citation>
    <scope>NUCLEOTIDE SEQUENCE [LARGE SCALE GENOMIC DNA]</scope>
    <source>
        <strain evidence="4">fig4</strain>
    </source>
</reference>
<comment type="similarity">
    <text evidence="1 2">Belongs to the DegT/DnrJ/EryC1 family.</text>
</comment>
<dbReference type="AlphaFoldDB" id="A0A5B9DHF9"/>
<evidence type="ECO:0000313" key="3">
    <source>
        <dbReference type="EMBL" id="QEE18740.1"/>
    </source>
</evidence>
<protein>
    <submittedName>
        <fullName evidence="3">Uncharacterized protein</fullName>
    </submittedName>
</protein>
<evidence type="ECO:0000256" key="2">
    <source>
        <dbReference type="RuleBase" id="RU004508"/>
    </source>
</evidence>
<dbReference type="OrthoDB" id="9768668at2"/>
<accession>A0A5B9DHF9</accession>
<dbReference type="Gene3D" id="3.40.640.10">
    <property type="entry name" value="Type I PLP-dependent aspartate aminotransferase-like (Major domain)"/>
    <property type="match status" value="1"/>
</dbReference>
<dbReference type="InterPro" id="IPR015421">
    <property type="entry name" value="PyrdxlP-dep_Trfase_major"/>
</dbReference>
<dbReference type="KEGG" id="yti:FNA67_00430"/>